<evidence type="ECO:0000256" key="5">
    <source>
        <dbReference type="ARBA" id="ARBA00023136"/>
    </source>
</evidence>
<evidence type="ECO:0000256" key="1">
    <source>
        <dbReference type="ARBA" id="ARBA00004141"/>
    </source>
</evidence>
<evidence type="ECO:0000259" key="11">
    <source>
        <dbReference type="PROSITE" id="PS50262"/>
    </source>
</evidence>
<feature type="transmembrane region" description="Helical" evidence="10">
    <location>
        <begin position="50"/>
        <end position="71"/>
    </location>
</feature>
<feature type="transmembrane region" description="Helical" evidence="10">
    <location>
        <begin position="167"/>
        <end position="187"/>
    </location>
</feature>
<reference evidence="12 13" key="1">
    <citation type="submission" date="2020-06" db="EMBL/GenBank/DDBJ databases">
        <authorList>
            <person name="Li R."/>
            <person name="Bekaert M."/>
        </authorList>
    </citation>
    <scope>NUCLEOTIDE SEQUENCE [LARGE SCALE GENOMIC DNA]</scope>
    <source>
        <strain evidence="13">wild</strain>
    </source>
</reference>
<evidence type="ECO:0000256" key="7">
    <source>
        <dbReference type="ARBA" id="ARBA00023224"/>
    </source>
</evidence>
<evidence type="ECO:0000256" key="8">
    <source>
        <dbReference type="RuleBase" id="RU000688"/>
    </source>
</evidence>
<evidence type="ECO:0000313" key="13">
    <source>
        <dbReference type="Proteomes" id="UP000507470"/>
    </source>
</evidence>
<feature type="transmembrane region" description="Helical" evidence="10">
    <location>
        <begin position="265"/>
        <end position="292"/>
    </location>
</feature>
<keyword evidence="13" id="KW-1185">Reference proteome</keyword>
<evidence type="ECO:0000256" key="3">
    <source>
        <dbReference type="ARBA" id="ARBA00022989"/>
    </source>
</evidence>
<name>A0A6J8B8H1_MYTCO</name>
<dbReference type="GO" id="GO:0005886">
    <property type="term" value="C:plasma membrane"/>
    <property type="evidence" value="ECO:0007669"/>
    <property type="project" value="TreeGrafter"/>
</dbReference>
<dbReference type="Proteomes" id="UP000507470">
    <property type="component" value="Unassembled WGS sequence"/>
</dbReference>
<sequence>MTTLESIGSLSNLSTFRCCNESCANTTEVPEILKKNIYDDVLLGLQYIDIFLLPICLILGVGGNFITLIVLNNKTFLNWTSKYFLVALSLSDNLLLLTQPLNKPVVMNLFGRDYRALSNLGCKLYFWFFKNGKMTSSWFVVCLCAERFVAVKYPFKVKSLFCKRNSLIAIAAVYIVQGVYNGVWSWAHNILEDGRCYPDGFDKNDPEAAILFRNMLIVGCCLYSFFPIAIMVTLTPMIISSLQLRAKKRQKMTRSQGKDIEIIRITTMLLSIVITYIVCVAPVTLLHMLSFFQGVKSFGNNPKPFLIFRNVSQMLEQLNYTINFFVYLVSNRRFRGGVAELFSLKKSSRSGSGSTSKTSTTTENSTDTQDTIIISISTTPTAYNAVCNKKKTSTVSDKSSAESDPDDSIPLIITKTSSDYRNKLKAILRKRKNIKSLSTASNLKNKKQRTKDDPDDNIPLINVYKK</sequence>
<comment type="similarity">
    <text evidence="8">Belongs to the G-protein coupled receptor 1 family.</text>
</comment>
<keyword evidence="2 8" id="KW-0812">Transmembrane</keyword>
<keyword evidence="6 8" id="KW-0675">Receptor</keyword>
<organism evidence="12 13">
    <name type="scientific">Mytilus coruscus</name>
    <name type="common">Sea mussel</name>
    <dbReference type="NCBI Taxonomy" id="42192"/>
    <lineage>
        <taxon>Eukaryota</taxon>
        <taxon>Metazoa</taxon>
        <taxon>Spiralia</taxon>
        <taxon>Lophotrochozoa</taxon>
        <taxon>Mollusca</taxon>
        <taxon>Bivalvia</taxon>
        <taxon>Autobranchia</taxon>
        <taxon>Pteriomorphia</taxon>
        <taxon>Mytilida</taxon>
        <taxon>Mytiloidea</taxon>
        <taxon>Mytilidae</taxon>
        <taxon>Mytilinae</taxon>
        <taxon>Mytilus</taxon>
    </lineage>
</organism>
<keyword evidence="4 8" id="KW-0297">G-protein coupled receptor</keyword>
<dbReference type="Gene3D" id="1.20.1070.10">
    <property type="entry name" value="Rhodopsin 7-helix transmembrane proteins"/>
    <property type="match status" value="1"/>
</dbReference>
<proteinExistence type="inferred from homology"/>
<feature type="region of interest" description="Disordered" evidence="9">
    <location>
        <begin position="347"/>
        <end position="366"/>
    </location>
</feature>
<feature type="region of interest" description="Disordered" evidence="9">
    <location>
        <begin position="439"/>
        <end position="466"/>
    </location>
</feature>
<evidence type="ECO:0000256" key="10">
    <source>
        <dbReference type="SAM" id="Phobius"/>
    </source>
</evidence>
<dbReference type="PRINTS" id="PR00237">
    <property type="entry name" value="GPCRRHODOPSN"/>
</dbReference>
<dbReference type="InterPro" id="IPR000276">
    <property type="entry name" value="GPCR_Rhodpsn"/>
</dbReference>
<protein>
    <recommendedName>
        <fullName evidence="11">G-protein coupled receptors family 1 profile domain-containing protein</fullName>
    </recommendedName>
</protein>
<dbReference type="InterPro" id="IPR017452">
    <property type="entry name" value="GPCR_Rhodpsn_7TM"/>
</dbReference>
<dbReference type="PANTHER" id="PTHR24243">
    <property type="entry name" value="G-PROTEIN COUPLED RECEPTOR"/>
    <property type="match status" value="1"/>
</dbReference>
<dbReference type="OrthoDB" id="10029014at2759"/>
<evidence type="ECO:0000313" key="12">
    <source>
        <dbReference type="EMBL" id="CAC5378889.1"/>
    </source>
</evidence>
<keyword evidence="7 8" id="KW-0807">Transducer</keyword>
<gene>
    <name evidence="12" type="ORF">MCOR_15022</name>
</gene>
<evidence type="ECO:0000256" key="4">
    <source>
        <dbReference type="ARBA" id="ARBA00023040"/>
    </source>
</evidence>
<feature type="transmembrane region" description="Helical" evidence="10">
    <location>
        <begin position="216"/>
        <end position="244"/>
    </location>
</feature>
<evidence type="ECO:0000256" key="9">
    <source>
        <dbReference type="SAM" id="MobiDB-lite"/>
    </source>
</evidence>
<dbReference type="EMBL" id="CACVKT020002616">
    <property type="protein sequence ID" value="CAC5378889.1"/>
    <property type="molecule type" value="Genomic_DNA"/>
</dbReference>
<comment type="subcellular location">
    <subcellularLocation>
        <location evidence="1">Membrane</location>
        <topology evidence="1">Multi-pass membrane protein</topology>
    </subcellularLocation>
</comment>
<accession>A0A6J8B8H1</accession>
<dbReference type="PROSITE" id="PS50262">
    <property type="entry name" value="G_PROTEIN_RECEP_F1_2"/>
    <property type="match status" value="1"/>
</dbReference>
<dbReference type="Pfam" id="PF00001">
    <property type="entry name" value="7tm_1"/>
    <property type="match status" value="1"/>
</dbReference>
<feature type="compositionally biased region" description="Low complexity" evidence="9">
    <location>
        <begin position="349"/>
        <end position="366"/>
    </location>
</feature>
<dbReference type="PROSITE" id="PS00237">
    <property type="entry name" value="G_PROTEIN_RECEP_F1_1"/>
    <property type="match status" value="1"/>
</dbReference>
<dbReference type="GO" id="GO:0004930">
    <property type="term" value="F:G protein-coupled receptor activity"/>
    <property type="evidence" value="ECO:0007669"/>
    <property type="project" value="UniProtKB-KW"/>
</dbReference>
<feature type="domain" description="G-protein coupled receptors family 1 profile" evidence="11">
    <location>
        <begin position="63"/>
        <end position="327"/>
    </location>
</feature>
<keyword evidence="3 10" id="KW-1133">Transmembrane helix</keyword>
<evidence type="ECO:0000256" key="6">
    <source>
        <dbReference type="ARBA" id="ARBA00023170"/>
    </source>
</evidence>
<dbReference type="PANTHER" id="PTHR24243:SF230">
    <property type="entry name" value="G-PROTEIN COUPLED RECEPTORS FAMILY 1 PROFILE DOMAIN-CONTAINING PROTEIN"/>
    <property type="match status" value="1"/>
</dbReference>
<keyword evidence="5 10" id="KW-0472">Membrane</keyword>
<dbReference type="SUPFAM" id="SSF81321">
    <property type="entry name" value="Family A G protein-coupled receptor-like"/>
    <property type="match status" value="1"/>
</dbReference>
<dbReference type="AlphaFoldDB" id="A0A6J8B8H1"/>
<dbReference type="CDD" id="cd14978">
    <property type="entry name" value="7tmA_FMRFamide_R-like"/>
    <property type="match status" value="1"/>
</dbReference>
<evidence type="ECO:0000256" key="2">
    <source>
        <dbReference type="ARBA" id="ARBA00022692"/>
    </source>
</evidence>